<evidence type="ECO:0000313" key="1">
    <source>
        <dbReference type="EMBL" id="QJA62151.1"/>
    </source>
</evidence>
<organism evidence="2">
    <name type="scientific">viral metagenome</name>
    <dbReference type="NCBI Taxonomy" id="1070528"/>
    <lineage>
        <taxon>unclassified sequences</taxon>
        <taxon>metagenomes</taxon>
        <taxon>organismal metagenomes</taxon>
    </lineage>
</organism>
<dbReference type="AlphaFoldDB" id="A0A6M3JXA0"/>
<sequence>MIIVTISKKHFKKGSSVNEFCKIERNHYRFCLTDIDADDNYDYGEDRKLLSDKDYLFVSFDSDDQKSMMDCSVLDFLNMEDEEDLREDLREYGEGEYKLLYHWEDDSCFEGIKEEILIIDGLERINHDT</sequence>
<dbReference type="EMBL" id="MT142015">
    <property type="protein sequence ID" value="QJA73285.1"/>
    <property type="molecule type" value="Genomic_DNA"/>
</dbReference>
<evidence type="ECO:0000313" key="2">
    <source>
        <dbReference type="EMBL" id="QJA73285.1"/>
    </source>
</evidence>
<reference evidence="2" key="1">
    <citation type="submission" date="2020-03" db="EMBL/GenBank/DDBJ databases">
        <title>The deep terrestrial virosphere.</title>
        <authorList>
            <person name="Holmfeldt K."/>
            <person name="Nilsson E."/>
            <person name="Simone D."/>
            <person name="Lopez-Fernandez M."/>
            <person name="Wu X."/>
            <person name="de Brujin I."/>
            <person name="Lundin D."/>
            <person name="Andersson A."/>
            <person name="Bertilsson S."/>
            <person name="Dopson M."/>
        </authorList>
    </citation>
    <scope>NUCLEOTIDE SEQUENCE</scope>
    <source>
        <strain evidence="2">MM415A02420</strain>
        <strain evidence="1">MM415B00820</strain>
    </source>
</reference>
<name>A0A6M3JXA0_9ZZZZ</name>
<gene>
    <name evidence="2" type="ORF">MM415A02420_0011</name>
    <name evidence="1" type="ORF">MM415B00820_0013</name>
</gene>
<protein>
    <submittedName>
        <fullName evidence="2">Uncharacterized protein</fullName>
    </submittedName>
</protein>
<accession>A0A6M3JXA0</accession>
<proteinExistence type="predicted"/>
<dbReference type="EMBL" id="MT141463">
    <property type="protein sequence ID" value="QJA62151.1"/>
    <property type="molecule type" value="Genomic_DNA"/>
</dbReference>